<feature type="transmembrane region" description="Helical" evidence="7">
    <location>
        <begin position="195"/>
        <end position="214"/>
    </location>
</feature>
<feature type="transmembrane region" description="Helical" evidence="7">
    <location>
        <begin position="167"/>
        <end position="189"/>
    </location>
</feature>
<dbReference type="OMA" id="LWFIREL"/>
<feature type="transmembrane region" description="Helical" evidence="7">
    <location>
        <begin position="321"/>
        <end position="342"/>
    </location>
</feature>
<keyword evidence="9" id="KW-0012">Acyltransferase</keyword>
<evidence type="ECO:0000256" key="4">
    <source>
        <dbReference type="ARBA" id="ARBA00022692"/>
    </source>
</evidence>
<feature type="transmembrane region" description="Helical" evidence="7">
    <location>
        <begin position="57"/>
        <end position="75"/>
    </location>
</feature>
<reference evidence="11 12" key="1">
    <citation type="submission" date="2018-08" db="EMBL/GenBank/DDBJ databases">
        <title>A genome reference for cultivated species of the human gut microbiota.</title>
        <authorList>
            <person name="Zou Y."/>
            <person name="Xue W."/>
            <person name="Luo G."/>
        </authorList>
    </citation>
    <scope>NUCLEOTIDE SEQUENCE [LARGE SCALE GENOMIC DNA]</scope>
    <source>
        <strain evidence="11 12">AM30-26</strain>
    </source>
</reference>
<evidence type="ECO:0000256" key="1">
    <source>
        <dbReference type="ARBA" id="ARBA00004651"/>
    </source>
</evidence>
<evidence type="ECO:0000313" key="11">
    <source>
        <dbReference type="EMBL" id="RHD88141.1"/>
    </source>
</evidence>
<keyword evidence="9" id="KW-0808">Transferase</keyword>
<accession>C6IJ41</accession>
<name>C6IJ41_BACT4</name>
<protein>
    <submittedName>
        <fullName evidence="9">Acyltransferase</fullName>
    </submittedName>
</protein>
<dbReference type="HOGENOM" id="CLU_054154_2_0_10"/>
<keyword evidence="5 7" id="KW-1133">Transmembrane helix</keyword>
<evidence type="ECO:0000313" key="12">
    <source>
        <dbReference type="Proteomes" id="UP000284785"/>
    </source>
</evidence>
<dbReference type="GO" id="GO:0005886">
    <property type="term" value="C:plasma membrane"/>
    <property type="evidence" value="ECO:0007669"/>
    <property type="project" value="UniProtKB-SubCell"/>
</dbReference>
<evidence type="ECO:0000256" key="6">
    <source>
        <dbReference type="ARBA" id="ARBA00023136"/>
    </source>
</evidence>
<evidence type="ECO:0000313" key="10">
    <source>
        <dbReference type="EMBL" id="KAB4482112.1"/>
    </source>
</evidence>
<accession>A0A1H5TKD5</accession>
<evidence type="ECO:0000256" key="7">
    <source>
        <dbReference type="SAM" id="Phobius"/>
    </source>
</evidence>
<feature type="transmembrane region" description="Helical" evidence="7">
    <location>
        <begin position="250"/>
        <end position="269"/>
    </location>
</feature>
<sequence length="367" mass="42963">MKENLEKRQSEVIAAMRFPLMVLLLFAHVLPMTSIPIEMNFSEMNVYHLFSEGISHNLSRIRNPLFFFFSGFFFFRKLEKWSLDFYHLQLKKRVISLLLPYLLWNILMILAVYIKNYAFIFLFSMEPGEELQEVRNNSLYMLFWHTPVNYPLWFLRDLICMSALSPLFYAFFKYLKIYGLLILLALYLSVWETNIAGLSMTAIMFFGAGSYMGIYKKNVLAFCSKFRYVTAIITLMFLCCAIICNGRELHAYIVRIYILFGIITAFNLMDWLIDKESWKNLFCKLSATVFFIYAAHEIYIINWTKGFFSRTSLADSGGGLMLSYLLIPFITLGVCLGLYYFLNRMAPNMLALLVGGRMKTQIIRNSK</sequence>
<feature type="domain" description="Acyltransferase 3" evidence="8">
    <location>
        <begin position="15"/>
        <end position="339"/>
    </location>
</feature>
<proteinExistence type="inferred from homology"/>
<dbReference type="EMBL" id="WCRY01000010">
    <property type="protein sequence ID" value="KAB4482112.1"/>
    <property type="molecule type" value="Genomic_DNA"/>
</dbReference>
<dbReference type="Pfam" id="PF01757">
    <property type="entry name" value="Acyl_transf_3"/>
    <property type="match status" value="1"/>
</dbReference>
<evidence type="ECO:0000313" key="14">
    <source>
        <dbReference type="Proteomes" id="UP000440614"/>
    </source>
</evidence>
<dbReference type="RefSeq" id="WP_008765274.1">
    <property type="nucleotide sequence ID" value="NZ_BAABXH010000001.1"/>
</dbReference>
<dbReference type="Proteomes" id="UP000284785">
    <property type="component" value="Unassembled WGS sequence"/>
</dbReference>
<dbReference type="AlphaFoldDB" id="C6IJ41"/>
<gene>
    <name evidence="11" type="ORF">DW780_11990</name>
    <name evidence="10" type="ORF">GAN91_11560</name>
    <name evidence="9" type="ORF">GAO51_08450</name>
</gene>
<evidence type="ECO:0000256" key="5">
    <source>
        <dbReference type="ARBA" id="ARBA00022989"/>
    </source>
</evidence>
<organism evidence="9 14">
    <name type="scientific">Bacteroides thetaiotaomicron</name>
    <dbReference type="NCBI Taxonomy" id="818"/>
    <lineage>
        <taxon>Bacteria</taxon>
        <taxon>Pseudomonadati</taxon>
        <taxon>Bacteroidota</taxon>
        <taxon>Bacteroidia</taxon>
        <taxon>Bacteroidales</taxon>
        <taxon>Bacteroidaceae</taxon>
        <taxon>Bacteroides</taxon>
    </lineage>
</organism>
<dbReference type="GO" id="GO:0016413">
    <property type="term" value="F:O-acetyltransferase activity"/>
    <property type="evidence" value="ECO:0007669"/>
    <property type="project" value="TreeGrafter"/>
</dbReference>
<keyword evidence="4 7" id="KW-0812">Transmembrane</keyword>
<comment type="caution">
    <text evidence="9">The sequence shown here is derived from an EMBL/GenBank/DDBJ whole genome shotgun (WGS) entry which is preliminary data.</text>
</comment>
<evidence type="ECO:0000313" key="13">
    <source>
        <dbReference type="Proteomes" id="UP000436858"/>
    </source>
</evidence>
<evidence type="ECO:0000256" key="2">
    <source>
        <dbReference type="ARBA" id="ARBA00007400"/>
    </source>
</evidence>
<dbReference type="PANTHER" id="PTHR40074:SF2">
    <property type="entry name" value="O-ACETYLTRANSFERASE WECH"/>
    <property type="match status" value="1"/>
</dbReference>
<comment type="similarity">
    <text evidence="2">Belongs to the acyltransferase 3 family.</text>
</comment>
<evidence type="ECO:0000313" key="9">
    <source>
        <dbReference type="EMBL" id="KAB4313986.1"/>
    </source>
</evidence>
<evidence type="ECO:0000259" key="8">
    <source>
        <dbReference type="Pfam" id="PF01757"/>
    </source>
</evidence>
<dbReference type="EMBL" id="WCSY01000007">
    <property type="protein sequence ID" value="KAB4313986.1"/>
    <property type="molecule type" value="Genomic_DNA"/>
</dbReference>
<keyword evidence="6 7" id="KW-0472">Membrane</keyword>
<dbReference type="GeneID" id="60924051"/>
<dbReference type="InterPro" id="IPR002656">
    <property type="entry name" value="Acyl_transf_3_dom"/>
</dbReference>
<dbReference type="Proteomes" id="UP000436858">
    <property type="component" value="Unassembled WGS sequence"/>
</dbReference>
<dbReference type="EMBL" id="QSJP01000009">
    <property type="protein sequence ID" value="RHD88141.1"/>
    <property type="molecule type" value="Genomic_DNA"/>
</dbReference>
<dbReference type="Proteomes" id="UP000440614">
    <property type="component" value="Unassembled WGS sequence"/>
</dbReference>
<evidence type="ECO:0000256" key="3">
    <source>
        <dbReference type="ARBA" id="ARBA00022475"/>
    </source>
</evidence>
<feature type="transmembrane region" description="Helical" evidence="7">
    <location>
        <begin position="12"/>
        <end position="37"/>
    </location>
</feature>
<comment type="subcellular location">
    <subcellularLocation>
        <location evidence="1">Cell membrane</location>
        <topology evidence="1">Multi-pass membrane protein</topology>
    </subcellularLocation>
</comment>
<reference evidence="13 14" key="2">
    <citation type="journal article" date="2019" name="Nat. Med.">
        <title>A library of human gut bacterial isolates paired with longitudinal multiomics data enables mechanistic microbiome research.</title>
        <authorList>
            <person name="Poyet M."/>
            <person name="Groussin M."/>
            <person name="Gibbons S.M."/>
            <person name="Avila-Pacheco J."/>
            <person name="Jiang X."/>
            <person name="Kearney S.M."/>
            <person name="Perrotta A.R."/>
            <person name="Berdy B."/>
            <person name="Zhao S."/>
            <person name="Lieberman T.D."/>
            <person name="Swanson P.K."/>
            <person name="Smith M."/>
            <person name="Roesemann S."/>
            <person name="Alexander J.E."/>
            <person name="Rich S.A."/>
            <person name="Livny J."/>
            <person name="Vlamakis H."/>
            <person name="Clish C."/>
            <person name="Bullock K."/>
            <person name="Deik A."/>
            <person name="Scott J."/>
            <person name="Pierce K.A."/>
            <person name="Xavier R.J."/>
            <person name="Alm E.J."/>
        </authorList>
    </citation>
    <scope>NUCLEOTIDE SEQUENCE [LARGE SCALE GENOMIC DNA]</scope>
    <source>
        <strain evidence="10 13">BIOML-A162</strain>
        <strain evidence="9 14">BIOML-A188</strain>
    </source>
</reference>
<feature type="transmembrane region" description="Helical" evidence="7">
    <location>
        <begin position="95"/>
        <end position="118"/>
    </location>
</feature>
<dbReference type="PANTHER" id="PTHR40074">
    <property type="entry name" value="O-ACETYLTRANSFERASE WECH"/>
    <property type="match status" value="1"/>
</dbReference>
<keyword evidence="3" id="KW-1003">Cell membrane</keyword>
<dbReference type="GO" id="GO:0009246">
    <property type="term" value="P:enterobacterial common antigen biosynthetic process"/>
    <property type="evidence" value="ECO:0007669"/>
    <property type="project" value="TreeGrafter"/>
</dbReference>
<feature type="transmembrane region" description="Helical" evidence="7">
    <location>
        <begin position="226"/>
        <end position="244"/>
    </location>
</feature>